<dbReference type="Pfam" id="PF01979">
    <property type="entry name" value="Amidohydro_1"/>
    <property type="match status" value="1"/>
</dbReference>
<dbReference type="EMBL" id="CAXHTA020000019">
    <property type="protein sequence ID" value="CAL5228945.1"/>
    <property type="molecule type" value="Genomic_DNA"/>
</dbReference>
<dbReference type="SUPFAM" id="SSF51338">
    <property type="entry name" value="Composite domain of metallo-dependent hydrolases"/>
    <property type="match status" value="1"/>
</dbReference>
<feature type="domain" description="Amidohydrolase-related" evidence="8">
    <location>
        <begin position="75"/>
        <end position="475"/>
    </location>
</feature>
<evidence type="ECO:0000256" key="6">
    <source>
        <dbReference type="ARBA" id="ARBA00039113"/>
    </source>
</evidence>
<name>A0ABP1GCD2_9CHLO</name>
<evidence type="ECO:0000259" key="8">
    <source>
        <dbReference type="Pfam" id="PF01979"/>
    </source>
</evidence>
<dbReference type="SUPFAM" id="SSF51556">
    <property type="entry name" value="Metallo-dependent hydrolases"/>
    <property type="match status" value="1"/>
</dbReference>
<evidence type="ECO:0000313" key="10">
    <source>
        <dbReference type="Proteomes" id="UP001497392"/>
    </source>
</evidence>
<gene>
    <name evidence="9" type="primary">g12176</name>
    <name evidence="9" type="ORF">VP750_LOCUS10851</name>
</gene>
<dbReference type="InterPro" id="IPR050378">
    <property type="entry name" value="Metallo-dep_Hydrolases_sf"/>
</dbReference>
<comment type="cofactor">
    <cofactor evidence="1">
        <name>Zn(2+)</name>
        <dbReference type="ChEBI" id="CHEBI:29105"/>
    </cofactor>
</comment>
<evidence type="ECO:0000256" key="3">
    <source>
        <dbReference type="ARBA" id="ARBA00022723"/>
    </source>
</evidence>
<feature type="signal peptide" evidence="7">
    <location>
        <begin position="1"/>
        <end position="25"/>
    </location>
</feature>
<dbReference type="Gene3D" id="3.20.20.140">
    <property type="entry name" value="Metal-dependent hydrolases"/>
    <property type="match status" value="1"/>
</dbReference>
<dbReference type="Proteomes" id="UP001497392">
    <property type="component" value="Unassembled WGS sequence"/>
</dbReference>
<comment type="catalytic activity">
    <reaction evidence="5">
        <text>5,6-dihydrouracil + H2O = 3-(carbamoylamino)propanoate + H(+)</text>
        <dbReference type="Rhea" id="RHEA:16121"/>
        <dbReference type="ChEBI" id="CHEBI:11892"/>
        <dbReference type="ChEBI" id="CHEBI:15377"/>
        <dbReference type="ChEBI" id="CHEBI:15378"/>
        <dbReference type="ChEBI" id="CHEBI:15901"/>
        <dbReference type="EC" id="3.5.2.2"/>
    </reaction>
</comment>
<proteinExistence type="inferred from homology"/>
<keyword evidence="7" id="KW-0732">Signal</keyword>
<protein>
    <recommendedName>
        <fullName evidence="6">dihydropyrimidinase</fullName>
        <ecNumber evidence="6">3.5.2.2</ecNumber>
    </recommendedName>
</protein>
<dbReference type="InterPro" id="IPR032466">
    <property type="entry name" value="Metal_Hydrolase"/>
</dbReference>
<dbReference type="Gene3D" id="2.30.40.10">
    <property type="entry name" value="Urease, subunit C, domain 1"/>
    <property type="match status" value="1"/>
</dbReference>
<evidence type="ECO:0000256" key="1">
    <source>
        <dbReference type="ARBA" id="ARBA00001947"/>
    </source>
</evidence>
<keyword evidence="3" id="KW-0479">Metal-binding</keyword>
<evidence type="ECO:0000256" key="7">
    <source>
        <dbReference type="SAM" id="SignalP"/>
    </source>
</evidence>
<evidence type="ECO:0000256" key="2">
    <source>
        <dbReference type="ARBA" id="ARBA00008829"/>
    </source>
</evidence>
<dbReference type="EC" id="3.5.2.2" evidence="6"/>
<feature type="chain" id="PRO_5047245994" description="dihydropyrimidinase" evidence="7">
    <location>
        <begin position="26"/>
        <end position="537"/>
    </location>
</feature>
<dbReference type="PANTHER" id="PTHR11647:SF1">
    <property type="entry name" value="COLLAPSIN RESPONSE MEDIATOR PROTEIN"/>
    <property type="match status" value="1"/>
</dbReference>
<dbReference type="NCBIfam" id="TIGR02033">
    <property type="entry name" value="D-hydantoinase"/>
    <property type="match status" value="1"/>
</dbReference>
<evidence type="ECO:0000256" key="5">
    <source>
        <dbReference type="ARBA" id="ARBA00036696"/>
    </source>
</evidence>
<comment type="caution">
    <text evidence="9">The sequence shown here is derived from an EMBL/GenBank/DDBJ whole genome shotgun (WGS) entry which is preliminary data.</text>
</comment>
<dbReference type="PANTHER" id="PTHR11647">
    <property type="entry name" value="HYDRANTOINASE/DIHYDROPYRIMIDINASE FAMILY MEMBER"/>
    <property type="match status" value="1"/>
</dbReference>
<evidence type="ECO:0000313" key="9">
    <source>
        <dbReference type="EMBL" id="CAL5228945.1"/>
    </source>
</evidence>
<accession>A0ABP1GCD2</accession>
<evidence type="ECO:0000256" key="4">
    <source>
        <dbReference type="ARBA" id="ARBA00022801"/>
    </source>
</evidence>
<dbReference type="InterPro" id="IPR011778">
    <property type="entry name" value="Hydantoinase/dihydroPyrase"/>
</dbReference>
<keyword evidence="4" id="KW-0378">Hydrolase</keyword>
<organism evidence="9 10">
    <name type="scientific">Coccomyxa viridis</name>
    <dbReference type="NCBI Taxonomy" id="1274662"/>
    <lineage>
        <taxon>Eukaryota</taxon>
        <taxon>Viridiplantae</taxon>
        <taxon>Chlorophyta</taxon>
        <taxon>core chlorophytes</taxon>
        <taxon>Trebouxiophyceae</taxon>
        <taxon>Trebouxiophyceae incertae sedis</taxon>
        <taxon>Coccomyxaceae</taxon>
        <taxon>Coccomyxa</taxon>
    </lineage>
</organism>
<reference evidence="9 10" key="1">
    <citation type="submission" date="2024-06" db="EMBL/GenBank/DDBJ databases">
        <authorList>
            <person name="Kraege A."/>
            <person name="Thomma B."/>
        </authorList>
    </citation>
    <scope>NUCLEOTIDE SEQUENCE [LARGE SCALE GENOMIC DNA]</scope>
</reference>
<dbReference type="InterPro" id="IPR011059">
    <property type="entry name" value="Metal-dep_hydrolase_composite"/>
</dbReference>
<comment type="similarity">
    <text evidence="2">Belongs to the metallo-dependent hydrolases superfamily. Hydantoinase/dihydropyrimidinase family.</text>
</comment>
<dbReference type="CDD" id="cd01314">
    <property type="entry name" value="D-HYD"/>
    <property type="match status" value="1"/>
</dbReference>
<sequence>MSPTRVSRIPHLLAFCTLLVCRSRAESILIKGGTVVNAEVSQISDVFIKDGLIEAVGPSLKGDADTRIINAEGKYVMPGGIDPHTHLDAPMMGTISIDDFASGQGAALAGGTTMNIDFALPIQGDIAKGFKRYQDVSKRAVMDYGLHMAITDWNDKVSSDMEKLTKEGINSFKFFLAYKGAMAVTDEQLLKGLRRSKELGALPMIHCENTEGLVDAQERTFSQGFTGPEGHYISRPATLEDEGTARAMYLAKYVNTPIYVVHVMSKGAAAEIAAAKLRGQRVIGETIASGIAAEEGKIWDPDFKVAAAFVMSPPIRNKEHQDGLKAAVAGGVLDIIATDHCPFNSTQKRMGIHDFRSIPNGVNGIEERMHIAWDTLVNTGKAHILSTRQPALASGIITPSAFVGVTSTAVAKAFNAFPRKGALAAGSDADVIILDPKAKHTISASTHHSRIDTNIYEGREVTGKVVVTVSQGKVVWENEKLNVKEGAGRFIKLPTGGELFAGLAEQDETAIARAFPYGVPGKPVQRDLTEKPSRDEL</sequence>
<keyword evidence="10" id="KW-1185">Reference proteome</keyword>
<dbReference type="InterPro" id="IPR006680">
    <property type="entry name" value="Amidohydro-rel"/>
</dbReference>